<gene>
    <name evidence="1" type="ORF">BDP55DRAFT_637139</name>
</gene>
<dbReference type="AlphaFoldDB" id="A0AAJ0EN04"/>
<name>A0AAJ0EN04_9PEZI</name>
<evidence type="ECO:0000313" key="2">
    <source>
        <dbReference type="Proteomes" id="UP001224890"/>
    </source>
</evidence>
<sequence>MAGFGDTIDSLLETYSKCLSLLKGLKGARNSRQPRQLRRSLRSDRSKVQSVYSSKLSVAGTHLEKGDAVARSSVRRVIKRLTSATANLLHLMTRGQNPVIDYQSLKTLSNSSRVDAVKAINDLSQRLSTSSEVSLVRVKQEEQASEEDTCCRQQAQVEGQGSLGAQTPQSYSGRCSTGDETSRTCLYAAIEDRETHVHGDDVIREHQAGRDSAQQVATKAVGKAGADRPVQCCANISVETLPSTGSQTQETMGVVRMTIVLVNGVCSVSWEQWDEVCMRHNV</sequence>
<evidence type="ECO:0000313" key="1">
    <source>
        <dbReference type="EMBL" id="KAK1659265.1"/>
    </source>
</evidence>
<dbReference type="GeneID" id="85457493"/>
<dbReference type="RefSeq" id="XP_060424029.1">
    <property type="nucleotide sequence ID" value="XM_060572967.1"/>
</dbReference>
<dbReference type="Proteomes" id="UP001224890">
    <property type="component" value="Unassembled WGS sequence"/>
</dbReference>
<proteinExistence type="predicted"/>
<comment type="caution">
    <text evidence="1">The sequence shown here is derived from an EMBL/GenBank/DDBJ whole genome shotgun (WGS) entry which is preliminary data.</text>
</comment>
<organism evidence="1 2">
    <name type="scientific">Colletotrichum godetiae</name>
    <dbReference type="NCBI Taxonomy" id="1209918"/>
    <lineage>
        <taxon>Eukaryota</taxon>
        <taxon>Fungi</taxon>
        <taxon>Dikarya</taxon>
        <taxon>Ascomycota</taxon>
        <taxon>Pezizomycotina</taxon>
        <taxon>Sordariomycetes</taxon>
        <taxon>Hypocreomycetidae</taxon>
        <taxon>Glomerellales</taxon>
        <taxon>Glomerellaceae</taxon>
        <taxon>Colletotrichum</taxon>
        <taxon>Colletotrichum acutatum species complex</taxon>
    </lineage>
</organism>
<reference evidence="1" key="1">
    <citation type="submission" date="2021-06" db="EMBL/GenBank/DDBJ databases">
        <title>Comparative genomics, transcriptomics and evolutionary studies reveal genomic signatures of adaptation to plant cell wall in hemibiotrophic fungi.</title>
        <authorList>
            <consortium name="DOE Joint Genome Institute"/>
            <person name="Baroncelli R."/>
            <person name="Diaz J.F."/>
            <person name="Benocci T."/>
            <person name="Peng M."/>
            <person name="Battaglia E."/>
            <person name="Haridas S."/>
            <person name="Andreopoulos W."/>
            <person name="Labutti K."/>
            <person name="Pangilinan J."/>
            <person name="Floch G.L."/>
            <person name="Makela M.R."/>
            <person name="Henrissat B."/>
            <person name="Grigoriev I.V."/>
            <person name="Crouch J.A."/>
            <person name="De Vries R.P."/>
            <person name="Sukno S.A."/>
            <person name="Thon M.R."/>
        </authorList>
    </citation>
    <scope>NUCLEOTIDE SEQUENCE</scope>
    <source>
        <strain evidence="1">CBS 193.32</strain>
    </source>
</reference>
<keyword evidence="2" id="KW-1185">Reference proteome</keyword>
<dbReference type="EMBL" id="JAHMHR010000063">
    <property type="protein sequence ID" value="KAK1659265.1"/>
    <property type="molecule type" value="Genomic_DNA"/>
</dbReference>
<accession>A0AAJ0EN04</accession>
<protein>
    <submittedName>
        <fullName evidence="1">Uncharacterized protein</fullName>
    </submittedName>
</protein>